<dbReference type="OrthoDB" id="189220at2759"/>
<keyword evidence="1" id="KW-1133">Transmembrane helix</keyword>
<evidence type="ECO:0000259" key="2">
    <source>
        <dbReference type="PROSITE" id="PS51845"/>
    </source>
</evidence>
<dbReference type="GO" id="GO:0007165">
    <property type="term" value="P:signal transduction"/>
    <property type="evidence" value="ECO:0007669"/>
    <property type="project" value="InterPro"/>
</dbReference>
<dbReference type="InParanoid" id="A0A1S0TEM2"/>
<accession>A0A1S0TEM2</accession>
<feature type="domain" description="PDEase" evidence="2">
    <location>
        <begin position="1"/>
        <end position="55"/>
    </location>
</feature>
<dbReference type="SUPFAM" id="SSF109604">
    <property type="entry name" value="HD-domain/PDEase-like"/>
    <property type="match status" value="1"/>
</dbReference>
<keyword evidence="1" id="KW-0472">Membrane</keyword>
<dbReference type="RefSeq" id="XP_003151637.1">
    <property type="nucleotide sequence ID" value="XM_003151589.1"/>
</dbReference>
<feature type="transmembrane region" description="Helical" evidence="1">
    <location>
        <begin position="30"/>
        <end position="47"/>
    </location>
</feature>
<proteinExistence type="predicted"/>
<dbReference type="AlphaFoldDB" id="A0A1S0TEM2"/>
<keyword evidence="1" id="KW-0812">Transmembrane</keyword>
<dbReference type="InterPro" id="IPR002073">
    <property type="entry name" value="PDEase_catalytic_dom"/>
</dbReference>
<protein>
    <recommendedName>
        <fullName evidence="2">PDEase domain-containing protein</fullName>
    </recommendedName>
</protein>
<dbReference type="GO" id="GO:0004114">
    <property type="term" value="F:3',5'-cyclic-nucleotide phosphodiesterase activity"/>
    <property type="evidence" value="ECO:0007669"/>
    <property type="project" value="InterPro"/>
</dbReference>
<dbReference type="InterPro" id="IPR036971">
    <property type="entry name" value="PDEase_catalytic_dom_sf"/>
</dbReference>
<organism evidence="3">
    <name type="scientific">Loa loa</name>
    <name type="common">Eye worm</name>
    <name type="synonym">Filaria loa</name>
    <dbReference type="NCBI Taxonomy" id="7209"/>
    <lineage>
        <taxon>Eukaryota</taxon>
        <taxon>Metazoa</taxon>
        <taxon>Ecdysozoa</taxon>
        <taxon>Nematoda</taxon>
        <taxon>Chromadorea</taxon>
        <taxon>Rhabditida</taxon>
        <taxon>Spirurina</taxon>
        <taxon>Spiruromorpha</taxon>
        <taxon>Filarioidea</taxon>
        <taxon>Onchocercidae</taxon>
        <taxon>Loa</taxon>
    </lineage>
</organism>
<dbReference type="PROSITE" id="PS51845">
    <property type="entry name" value="PDEASE_I_2"/>
    <property type="match status" value="1"/>
</dbReference>
<evidence type="ECO:0000313" key="3">
    <source>
        <dbReference type="EMBL" id="EFO12432.1"/>
    </source>
</evidence>
<dbReference type="GeneID" id="9953597"/>
<dbReference type="Gene3D" id="1.10.1300.10">
    <property type="entry name" value="3'5'-cyclic nucleotide phosphodiesterase, catalytic domain"/>
    <property type="match status" value="1"/>
</dbReference>
<reference evidence="3" key="1">
    <citation type="submission" date="2012-04" db="EMBL/GenBank/DDBJ databases">
        <title>The Genome Sequence of Loa loa.</title>
        <authorList>
            <consortium name="The Broad Institute Genome Sequencing Platform"/>
            <consortium name="Broad Institute Genome Sequencing Center for Infectious Disease"/>
            <person name="Nutman T.B."/>
            <person name="Fink D.L."/>
            <person name="Russ C."/>
            <person name="Young S."/>
            <person name="Zeng Q."/>
            <person name="Gargeya S."/>
            <person name="Alvarado L."/>
            <person name="Berlin A."/>
            <person name="Chapman S.B."/>
            <person name="Chen Z."/>
            <person name="Freedman E."/>
            <person name="Gellesch M."/>
            <person name="Goldberg J."/>
            <person name="Griggs A."/>
            <person name="Gujja S."/>
            <person name="Heilman E.R."/>
            <person name="Heiman D."/>
            <person name="Howarth C."/>
            <person name="Mehta T."/>
            <person name="Neiman D."/>
            <person name="Pearson M."/>
            <person name="Roberts A."/>
            <person name="Saif S."/>
            <person name="Shea T."/>
            <person name="Shenoy N."/>
            <person name="Sisk P."/>
            <person name="Stolte C."/>
            <person name="Sykes S."/>
            <person name="White J."/>
            <person name="Yandava C."/>
            <person name="Haas B."/>
            <person name="Henn M.R."/>
            <person name="Nusbaum C."/>
            <person name="Birren B."/>
        </authorList>
    </citation>
    <scope>NUCLEOTIDE SEQUENCE [LARGE SCALE GENOMIC DNA]</scope>
</reference>
<name>A0A1S0TEM2_LOALO</name>
<dbReference type="EMBL" id="JH716099">
    <property type="protein sequence ID" value="EFO12432.1"/>
    <property type="molecule type" value="Genomic_DNA"/>
</dbReference>
<evidence type="ECO:0000256" key="1">
    <source>
        <dbReference type="SAM" id="Phobius"/>
    </source>
</evidence>
<dbReference type="CTD" id="9953597"/>
<sequence>MDLITRWFDAIEAHYHAVNPYHNATHAADVLQATSFFLIVLLLLTMYKKHMLLQL</sequence>
<gene>
    <name evidence="3" type="ORF">LOAG_16101</name>
</gene>
<dbReference type="KEGG" id="loa:LOAG_16101"/>